<dbReference type="EMBL" id="LR584267">
    <property type="protein sequence ID" value="VHN99802.1"/>
    <property type="molecule type" value="Genomic_DNA"/>
</dbReference>
<evidence type="ECO:0000256" key="7">
    <source>
        <dbReference type="SAM" id="Phobius"/>
    </source>
</evidence>
<feature type="transmembrane region" description="Helical" evidence="7">
    <location>
        <begin position="86"/>
        <end position="105"/>
    </location>
</feature>
<keyword evidence="3" id="KW-1003">Cell membrane</keyword>
<dbReference type="Pfam" id="PF07690">
    <property type="entry name" value="MFS_1"/>
    <property type="match status" value="1"/>
</dbReference>
<feature type="transmembrane region" description="Helical" evidence="7">
    <location>
        <begin position="371"/>
        <end position="389"/>
    </location>
</feature>
<dbReference type="Gene3D" id="1.20.1720.10">
    <property type="entry name" value="Multidrug resistance protein D"/>
    <property type="match status" value="1"/>
</dbReference>
<feature type="transmembrane region" description="Helical" evidence="7">
    <location>
        <begin position="272"/>
        <end position="296"/>
    </location>
</feature>
<dbReference type="SUPFAM" id="SSF103473">
    <property type="entry name" value="MFS general substrate transporter"/>
    <property type="match status" value="1"/>
</dbReference>
<feature type="transmembrane region" description="Helical" evidence="7">
    <location>
        <begin position="401"/>
        <end position="422"/>
    </location>
</feature>
<dbReference type="Proteomes" id="UP000068137">
    <property type="component" value="Chromosome"/>
</dbReference>
<dbReference type="Proteomes" id="UP000324288">
    <property type="component" value="Chromosome"/>
</dbReference>
<feature type="transmembrane region" description="Helical" evidence="7">
    <location>
        <begin position="451"/>
        <end position="475"/>
    </location>
</feature>
<evidence type="ECO:0000256" key="2">
    <source>
        <dbReference type="ARBA" id="ARBA00022448"/>
    </source>
</evidence>
<evidence type="ECO:0000313" key="10">
    <source>
        <dbReference type="EMBL" id="VHN99802.1"/>
    </source>
</evidence>
<evidence type="ECO:0000313" key="11">
    <source>
        <dbReference type="Proteomes" id="UP000068137"/>
    </source>
</evidence>
<dbReference type="PANTHER" id="PTHR42718:SF46">
    <property type="entry name" value="BLR6921 PROTEIN"/>
    <property type="match status" value="1"/>
</dbReference>
<accession>A0A0M4MKB3</accession>
<dbReference type="EMBL" id="CP012390">
    <property type="protein sequence ID" value="ALE18541.1"/>
    <property type="molecule type" value="Genomic_DNA"/>
</dbReference>
<keyword evidence="6 7" id="KW-0472">Membrane</keyword>
<keyword evidence="4 7" id="KW-0812">Transmembrane</keyword>
<evidence type="ECO:0000256" key="6">
    <source>
        <dbReference type="ARBA" id="ARBA00023136"/>
    </source>
</evidence>
<dbReference type="PATRIC" id="fig|1528099.3.peg.218"/>
<name>A0A0M4MKB3_9ACTN</name>
<evidence type="ECO:0000256" key="5">
    <source>
        <dbReference type="ARBA" id="ARBA00022989"/>
    </source>
</evidence>
<dbReference type="InterPro" id="IPR036259">
    <property type="entry name" value="MFS_trans_sf"/>
</dbReference>
<evidence type="ECO:0000256" key="3">
    <source>
        <dbReference type="ARBA" id="ARBA00022475"/>
    </source>
</evidence>
<gene>
    <name evidence="10" type="primary">efpA</name>
    <name evidence="9" type="ORF">AL705_01060</name>
    <name evidence="10" type="ORF">LC603019_00221</name>
</gene>
<comment type="subcellular location">
    <subcellularLocation>
        <location evidence="1">Cell membrane</location>
        <topology evidence="1">Multi-pass membrane protein</topology>
    </subcellularLocation>
</comment>
<feature type="transmembrane region" description="Helical" evidence="7">
    <location>
        <begin position="174"/>
        <end position="194"/>
    </location>
</feature>
<dbReference type="PROSITE" id="PS50850">
    <property type="entry name" value="MFS"/>
    <property type="match status" value="1"/>
</dbReference>
<feature type="transmembrane region" description="Helical" evidence="7">
    <location>
        <begin position="21"/>
        <end position="43"/>
    </location>
</feature>
<dbReference type="AlphaFoldDB" id="A0A0M4MKB3"/>
<dbReference type="GO" id="GO:0005886">
    <property type="term" value="C:plasma membrane"/>
    <property type="evidence" value="ECO:0007669"/>
    <property type="project" value="UniProtKB-SubCell"/>
</dbReference>
<dbReference type="GeneID" id="84894223"/>
<evidence type="ECO:0000259" key="8">
    <source>
        <dbReference type="PROSITE" id="PS50850"/>
    </source>
</evidence>
<dbReference type="InterPro" id="IPR020846">
    <property type="entry name" value="MFS_dom"/>
</dbReference>
<proteinExistence type="predicted"/>
<evidence type="ECO:0000313" key="9">
    <source>
        <dbReference type="EMBL" id="ALE18541.1"/>
    </source>
</evidence>
<feature type="transmembrane region" description="Helical" evidence="7">
    <location>
        <begin position="332"/>
        <end position="351"/>
    </location>
</feature>
<dbReference type="InterPro" id="IPR011701">
    <property type="entry name" value="MFS"/>
</dbReference>
<feature type="transmembrane region" description="Helical" evidence="7">
    <location>
        <begin position="302"/>
        <end position="320"/>
    </location>
</feature>
<reference evidence="9" key="2">
    <citation type="journal article" date="2016" name="Int. J. Syst. Evol. Microbiol.">
        <title>Lawsonella clevelandensis gen. nov., sp. nov., a new member of the suborder Corynebacterineae isolated from human abscesses.</title>
        <authorList>
            <person name="Bell M.E."/>
            <person name="Bernard K.A."/>
            <person name="Harrington S.M."/>
            <person name="Patel N.B."/>
            <person name="Tucker T.A."/>
            <person name="Metcalfe M.G."/>
            <person name="McQuiston J.R."/>
        </authorList>
    </citation>
    <scope>NUCLEOTIDE SEQUENCE</scope>
    <source>
        <strain evidence="9">X1698</strain>
    </source>
</reference>
<feature type="domain" description="Major facilitator superfamily (MFS) profile" evidence="8">
    <location>
        <begin position="20"/>
        <end position="478"/>
    </location>
</feature>
<dbReference type="STRING" id="1528099.AL705_01060"/>
<dbReference type="GO" id="GO:0022857">
    <property type="term" value="F:transmembrane transporter activity"/>
    <property type="evidence" value="ECO:0007669"/>
    <property type="project" value="InterPro"/>
</dbReference>
<dbReference type="PANTHER" id="PTHR42718">
    <property type="entry name" value="MAJOR FACILITATOR SUPERFAMILY MULTIDRUG TRANSPORTER MFSC"/>
    <property type="match status" value="1"/>
</dbReference>
<organism evidence="9 11">
    <name type="scientific">Lawsonella clevelandensis</name>
    <dbReference type="NCBI Taxonomy" id="1528099"/>
    <lineage>
        <taxon>Bacteria</taxon>
        <taxon>Bacillati</taxon>
        <taxon>Actinomycetota</taxon>
        <taxon>Actinomycetes</taxon>
        <taxon>Mycobacteriales</taxon>
        <taxon>Lawsonellaceae</taxon>
        <taxon>Lawsonella</taxon>
    </lineage>
</organism>
<dbReference type="RefSeq" id="WP_053961439.1">
    <property type="nucleotide sequence ID" value="NZ_CAJPTR010000043.1"/>
</dbReference>
<dbReference type="Gene3D" id="1.20.1250.20">
    <property type="entry name" value="MFS general substrate transporter like domains"/>
    <property type="match status" value="1"/>
</dbReference>
<evidence type="ECO:0000313" key="12">
    <source>
        <dbReference type="Proteomes" id="UP000324288"/>
    </source>
</evidence>
<reference evidence="9 11" key="1">
    <citation type="journal article" date="2015" name="Genome Announc.">
        <title>Complete Genome Sequences for Two Strains of a Novel Fastidious, Partially Acid-Fast, Gram-Positive Corynebacterineae Bacterium, Derived from Human Clinical Samples.</title>
        <authorList>
            <person name="Nicholson A.C."/>
            <person name="Bell M."/>
            <person name="Humrighouse B.W."/>
            <person name="McQuiston J.R."/>
        </authorList>
    </citation>
    <scope>NUCLEOTIDE SEQUENCE [LARGE SCALE GENOMIC DNA]</scope>
    <source>
        <strain evidence="9 11">X1698</strain>
    </source>
</reference>
<keyword evidence="12" id="KW-1185">Reference proteome</keyword>
<feature type="transmembrane region" description="Helical" evidence="7">
    <location>
        <begin position="146"/>
        <end position="168"/>
    </location>
</feature>
<feature type="transmembrane region" description="Helical" evidence="7">
    <location>
        <begin position="233"/>
        <end position="251"/>
    </location>
</feature>
<dbReference type="OrthoDB" id="4080117at2"/>
<keyword evidence="2" id="KW-0813">Transport</keyword>
<keyword evidence="5 7" id="KW-1133">Transmembrane helix</keyword>
<evidence type="ECO:0000256" key="4">
    <source>
        <dbReference type="ARBA" id="ARBA00022692"/>
    </source>
</evidence>
<protein>
    <submittedName>
        <fullName evidence="9">MFS transporter</fullName>
    </submittedName>
    <submittedName>
        <fullName evidence="10">Putative MFS-type transporter EfpA</fullName>
    </submittedName>
</protein>
<dbReference type="CDD" id="cd17321">
    <property type="entry name" value="MFS_MMR_MDR_like"/>
    <property type="match status" value="1"/>
</dbReference>
<sequence length="494" mass="51570">MTDTPQVATTQEKVTVFGLPLLVLSLLQFMVVVDGTVVNLALAPIQRELGLSESASSWVITAYALAYGGLLLLGGRIGDVLGRKRAFLIGVGIFTVASLLCGLARWPLMLILARVLQGLGAAVASPSGMALIVVTYPPGKARNQAFAVWSAMTGLGSVFGLIIGGALTTISWEWIFLINVPIGVFIVVAGRFALSPVQGQRVPLDVRGAILATLGSAAIVFGLTHAGSGLKNPLVITALLVGIAALGAFFITQKRTTNGVLPLNLFERRDRVFTFVAIFLLGAIMTTVAVFVALYVQTILKYTTLHAGLAFIPFAFALALGAGTASKVSMKWAPRGIIVAGCMFMVIGFGWGTTINEQSSFWANIFPPTIVIGYGVGLVSIALTLSVVAGVKPIDVGPLTAISLVAQTLGGPIGLTFAGALAQTYTRHHGGADIPITAMNATQLHALGEGYLLTLFVCLGLAVLMGILSVLFVRFTVPEVVEGQKANEAANDLP</sequence>
<evidence type="ECO:0000256" key="1">
    <source>
        <dbReference type="ARBA" id="ARBA00004651"/>
    </source>
</evidence>
<dbReference type="KEGG" id="cbq:AL705_01060"/>
<feature type="transmembrane region" description="Helical" evidence="7">
    <location>
        <begin position="206"/>
        <end position="227"/>
    </location>
</feature>
<reference evidence="10 12" key="3">
    <citation type="submission" date="2019-04" db="EMBL/GenBank/DDBJ databases">
        <authorList>
            <person name="Seth-Smith MB H."/>
            <person name="Seth-Smith H."/>
        </authorList>
    </citation>
    <scope>NUCLEOTIDE SEQUENCE [LARGE SCALE GENOMIC DNA]</scope>
    <source>
        <strain evidence="10">USB-603019</strain>
    </source>
</reference>
<feature type="transmembrane region" description="Helical" evidence="7">
    <location>
        <begin position="55"/>
        <end position="74"/>
    </location>
</feature>
<feature type="transmembrane region" description="Helical" evidence="7">
    <location>
        <begin position="111"/>
        <end position="134"/>
    </location>
</feature>